<dbReference type="Proteomes" id="UP000316624">
    <property type="component" value="Unassembled WGS sequence"/>
</dbReference>
<sequence>MVARSRQGKPPPFPVPRLALLLLCLAGLGSGCSRPQQAQAPPRAHDPVPVPRESSILSVPVDVDTSAIRHAVEQAIPRQLWTINRHSPRCIPPQRVKILGAKLNVTPAISCTIVGVVTRGPVHLRGEGQDIVADIPIHAQISARDVGGILKGETATGSALARARIRLDIGKDWKPHGTVRLHYDWTQAPGIDFLGQRITFTDEADRKLRPVVRNLERDLPRTLSRANLPAQVERLWRQSFTSVQLNERNPPVWMRVTPLRILYNGYAMRESRLRFNLGIEAVTETYVGNRPRPVEPTALPPPASAKADGQFHFFIPVTADYAELEPVIMRALTKRSHRPFRLPTVGPVVARFDKVEAYGTNGGRIAVGLTLAARPEARGKADEVHGRIWITAIPRNAPNSPKVHFDALAVAGNTDALSGDLLLALGNSPAVSTLIAQSLTQNFSNDIAELLGKIRRAIDEKRMGDFLITTDLEQVEIGQIKAFGQGLHLPVRARGKARIAYKPS</sequence>
<dbReference type="PROSITE" id="PS51257">
    <property type="entry name" value="PROKAR_LIPOPROTEIN"/>
    <property type="match status" value="1"/>
</dbReference>
<accession>A0A562KR87</accession>
<name>A0A562KR87_SPHWJ</name>
<comment type="caution">
    <text evidence="2">The sequence shown here is derived from an EMBL/GenBank/DDBJ whole genome shotgun (WGS) entry which is preliminary data.</text>
</comment>
<reference evidence="2 3" key="1">
    <citation type="journal article" date="2015" name="Stand. Genomic Sci.">
        <title>Genomic Encyclopedia of Bacterial and Archaeal Type Strains, Phase III: the genomes of soil and plant-associated and newly described type strains.</title>
        <authorList>
            <person name="Whitman W.B."/>
            <person name="Woyke T."/>
            <person name="Klenk H.P."/>
            <person name="Zhou Y."/>
            <person name="Lilburn T.G."/>
            <person name="Beck B.J."/>
            <person name="De Vos P."/>
            <person name="Vandamme P."/>
            <person name="Eisen J.A."/>
            <person name="Garrity G."/>
            <person name="Hugenholtz P."/>
            <person name="Kyrpides N.C."/>
        </authorList>
    </citation>
    <scope>NUCLEOTIDE SEQUENCE [LARGE SCALE GENOMIC DNA]</scope>
    <source>
        <strain evidence="2 3">CGMCC 1.7748</strain>
    </source>
</reference>
<dbReference type="InterPro" id="IPR025515">
    <property type="entry name" value="DUF4403"/>
</dbReference>
<keyword evidence="1" id="KW-0732">Signal</keyword>
<evidence type="ECO:0000313" key="2">
    <source>
        <dbReference type="EMBL" id="TWH97856.1"/>
    </source>
</evidence>
<evidence type="ECO:0000256" key="1">
    <source>
        <dbReference type="SAM" id="SignalP"/>
    </source>
</evidence>
<feature type="signal peptide" evidence="1">
    <location>
        <begin position="1"/>
        <end position="38"/>
    </location>
</feature>
<organism evidence="2 3">
    <name type="scientific">Sphingobium wenxiniae (strain DSM 21828 / CGMCC 1.7748 / JZ-1)</name>
    <dbReference type="NCBI Taxonomy" id="595605"/>
    <lineage>
        <taxon>Bacteria</taxon>
        <taxon>Pseudomonadati</taxon>
        <taxon>Pseudomonadota</taxon>
        <taxon>Alphaproteobacteria</taxon>
        <taxon>Sphingomonadales</taxon>
        <taxon>Sphingomonadaceae</taxon>
        <taxon>Sphingobium</taxon>
    </lineage>
</organism>
<keyword evidence="3" id="KW-1185">Reference proteome</keyword>
<protein>
    <submittedName>
        <fullName evidence="2">Uncharacterized protein DUF4403</fullName>
    </submittedName>
</protein>
<dbReference type="EMBL" id="VLKK01000001">
    <property type="protein sequence ID" value="TWH97856.1"/>
    <property type="molecule type" value="Genomic_DNA"/>
</dbReference>
<evidence type="ECO:0000313" key="3">
    <source>
        <dbReference type="Proteomes" id="UP000316624"/>
    </source>
</evidence>
<proteinExistence type="predicted"/>
<dbReference type="AlphaFoldDB" id="A0A562KR87"/>
<dbReference type="Pfam" id="PF14356">
    <property type="entry name" value="DUF4403"/>
    <property type="match status" value="1"/>
</dbReference>
<feature type="chain" id="PRO_5021908825" evidence="1">
    <location>
        <begin position="39"/>
        <end position="504"/>
    </location>
</feature>
<gene>
    <name evidence="2" type="ORF">IQ35_00457</name>
</gene>